<evidence type="ECO:0000259" key="2">
    <source>
        <dbReference type="Pfam" id="PF11258"/>
    </source>
</evidence>
<feature type="region of interest" description="Disordered" evidence="1">
    <location>
        <begin position="47"/>
        <end position="88"/>
    </location>
</feature>
<dbReference type="Proteomes" id="UP000199103">
    <property type="component" value="Chromosome I"/>
</dbReference>
<dbReference type="InterPro" id="IPR021416">
    <property type="entry name" value="DUF3048_N"/>
</dbReference>
<evidence type="ECO:0008006" key="6">
    <source>
        <dbReference type="Google" id="ProtNLM"/>
    </source>
</evidence>
<feature type="compositionally biased region" description="Low complexity" evidence="1">
    <location>
        <begin position="63"/>
        <end position="72"/>
    </location>
</feature>
<feature type="domain" description="DUF3048" evidence="2">
    <location>
        <begin position="95"/>
        <end position="214"/>
    </location>
</feature>
<reference evidence="4 5" key="1">
    <citation type="submission" date="2016-10" db="EMBL/GenBank/DDBJ databases">
        <authorList>
            <person name="de Groot N.N."/>
        </authorList>
    </citation>
    <scope>NUCLEOTIDE SEQUENCE [LARGE SCALE GENOMIC DNA]</scope>
    <source>
        <strain evidence="4 5">DSM 21800</strain>
    </source>
</reference>
<dbReference type="Gene3D" id="3.50.90.10">
    <property type="entry name" value="YerB-like"/>
    <property type="match status" value="1"/>
</dbReference>
<evidence type="ECO:0000259" key="3">
    <source>
        <dbReference type="Pfam" id="PF17479"/>
    </source>
</evidence>
<name>A0A1H1MX99_9ACTN</name>
<feature type="domain" description="DUF3048" evidence="3">
    <location>
        <begin position="251"/>
        <end position="353"/>
    </location>
</feature>
<protein>
    <recommendedName>
        <fullName evidence="6">DUF3048 domain-containing protein</fullName>
    </recommendedName>
</protein>
<dbReference type="InterPro" id="IPR035328">
    <property type="entry name" value="DUF3048_C"/>
</dbReference>
<accession>A0A1H1MX99</accession>
<evidence type="ECO:0000313" key="4">
    <source>
        <dbReference type="EMBL" id="SDR91267.1"/>
    </source>
</evidence>
<evidence type="ECO:0000313" key="5">
    <source>
        <dbReference type="Proteomes" id="UP000199103"/>
    </source>
</evidence>
<dbReference type="Pfam" id="PF11258">
    <property type="entry name" value="DUF3048"/>
    <property type="match status" value="1"/>
</dbReference>
<dbReference type="SUPFAM" id="SSF159774">
    <property type="entry name" value="YerB-like"/>
    <property type="match status" value="1"/>
</dbReference>
<dbReference type="STRING" id="630515.SAMN04489812_0294"/>
<proteinExistence type="predicted"/>
<sequence length="358" mass="38619">MLLIPDERVSACRRGGLDRRVSGVRGQRLRVAALGLAIALSIGTTACSGDKDADRQPRPKPTPTATSASATPSPTPKPSPSKAAAYDPITGGKKSSNVVIAAKIDNVAAARPQVGIYKADIVVVERVEADLTRMVAIYHSNFPRRVGPVRSARNTDVQLLPMFGKPGLVFSGANRKVLKQLRHSPYLRPIPRETRDNSRSAPHNVIVHLDNVAKLPDIGKAKPIGYTFGSGPQWKSAAKAPSVKVPIGVDTFGFDYRGGRYRTSWNGQRNTDGDDHKPVLTDNIVRLKVKSHKDTQTTSDLSNVAETVGSGKVTVYSQGKQLTGTWKRSKLNGPMTLKDSHGKDIALKPGKTWMLLDG</sequence>
<dbReference type="EMBL" id="LT629772">
    <property type="protein sequence ID" value="SDR91267.1"/>
    <property type="molecule type" value="Genomic_DNA"/>
</dbReference>
<dbReference type="InterPro" id="IPR023158">
    <property type="entry name" value="YerB-like_sf"/>
</dbReference>
<evidence type="ECO:0000256" key="1">
    <source>
        <dbReference type="SAM" id="MobiDB-lite"/>
    </source>
</evidence>
<organism evidence="4 5">
    <name type="scientific">Microlunatus soli</name>
    <dbReference type="NCBI Taxonomy" id="630515"/>
    <lineage>
        <taxon>Bacteria</taxon>
        <taxon>Bacillati</taxon>
        <taxon>Actinomycetota</taxon>
        <taxon>Actinomycetes</taxon>
        <taxon>Propionibacteriales</taxon>
        <taxon>Propionibacteriaceae</taxon>
        <taxon>Microlunatus</taxon>
    </lineage>
</organism>
<keyword evidence="5" id="KW-1185">Reference proteome</keyword>
<dbReference type="Pfam" id="PF17479">
    <property type="entry name" value="DUF3048_C"/>
    <property type="match status" value="1"/>
</dbReference>
<dbReference type="AlphaFoldDB" id="A0A1H1MX99"/>
<gene>
    <name evidence="4" type="ORF">SAMN04489812_0294</name>
</gene>